<sequence length="111" mass="12819">MIINQVLHAIVLYILQLLHTNIYHHVMDHVCVHINIRDQGIKHDDLAALTMISRDLLQSYIGLFFFSLRKHLGDEHTIFVPSSGDPAVWSLPDKKYSNDTKGTVPNWRDMN</sequence>
<gene>
    <name evidence="2" type="ORF">SEVIR_3G419550v2</name>
</gene>
<dbReference type="Gramene" id="TKW29805">
    <property type="protein sequence ID" value="TKW29805"/>
    <property type="gene ID" value="SEVIR_3G419550v2"/>
</dbReference>
<protein>
    <submittedName>
        <fullName evidence="2">Uncharacterized protein</fullName>
    </submittedName>
</protein>
<feature type="chain" id="PRO_5020748315" evidence="1">
    <location>
        <begin position="21"/>
        <end position="111"/>
    </location>
</feature>
<dbReference type="AlphaFoldDB" id="A0A4U6VLT4"/>
<reference evidence="2" key="1">
    <citation type="submission" date="2019-03" db="EMBL/GenBank/DDBJ databases">
        <title>WGS assembly of Setaria viridis.</title>
        <authorList>
            <person name="Huang P."/>
            <person name="Jenkins J."/>
            <person name="Grimwood J."/>
            <person name="Barry K."/>
            <person name="Healey A."/>
            <person name="Mamidi S."/>
            <person name="Sreedasyam A."/>
            <person name="Shu S."/>
            <person name="Feldman M."/>
            <person name="Wu J."/>
            <person name="Yu Y."/>
            <person name="Chen C."/>
            <person name="Johnson J."/>
            <person name="Rokhsar D."/>
            <person name="Baxter I."/>
            <person name="Schmutz J."/>
            <person name="Brutnell T."/>
            <person name="Kellogg E."/>
        </authorList>
    </citation>
    <scope>NUCLEOTIDE SEQUENCE [LARGE SCALE GENOMIC DNA]</scope>
</reference>
<proteinExistence type="predicted"/>
<evidence type="ECO:0000313" key="2">
    <source>
        <dbReference type="EMBL" id="TKW29805.1"/>
    </source>
</evidence>
<accession>A0A4U6VLT4</accession>
<keyword evidence="3" id="KW-1185">Reference proteome</keyword>
<dbReference type="EMBL" id="CM016554">
    <property type="protein sequence ID" value="TKW29805.1"/>
    <property type="molecule type" value="Genomic_DNA"/>
</dbReference>
<dbReference type="Proteomes" id="UP000298652">
    <property type="component" value="Chromosome 3"/>
</dbReference>
<organism evidence="2 3">
    <name type="scientific">Setaria viridis</name>
    <name type="common">Green bristlegrass</name>
    <name type="synonym">Setaria italica subsp. viridis</name>
    <dbReference type="NCBI Taxonomy" id="4556"/>
    <lineage>
        <taxon>Eukaryota</taxon>
        <taxon>Viridiplantae</taxon>
        <taxon>Streptophyta</taxon>
        <taxon>Embryophyta</taxon>
        <taxon>Tracheophyta</taxon>
        <taxon>Spermatophyta</taxon>
        <taxon>Magnoliopsida</taxon>
        <taxon>Liliopsida</taxon>
        <taxon>Poales</taxon>
        <taxon>Poaceae</taxon>
        <taxon>PACMAD clade</taxon>
        <taxon>Panicoideae</taxon>
        <taxon>Panicodae</taxon>
        <taxon>Paniceae</taxon>
        <taxon>Cenchrinae</taxon>
        <taxon>Setaria</taxon>
    </lineage>
</organism>
<name>A0A4U6VLT4_SETVI</name>
<evidence type="ECO:0000256" key="1">
    <source>
        <dbReference type="SAM" id="SignalP"/>
    </source>
</evidence>
<feature type="signal peptide" evidence="1">
    <location>
        <begin position="1"/>
        <end position="20"/>
    </location>
</feature>
<evidence type="ECO:0000313" key="3">
    <source>
        <dbReference type="Proteomes" id="UP000298652"/>
    </source>
</evidence>
<keyword evidence="1" id="KW-0732">Signal</keyword>